<dbReference type="AlphaFoldDB" id="A0A0C3EA84"/>
<evidence type="ECO:0000313" key="2">
    <source>
        <dbReference type="EMBL" id="KIM69615.1"/>
    </source>
</evidence>
<keyword evidence="3" id="KW-1185">Reference proteome</keyword>
<sequence>MAVLASFRDSNCGRKKNQRRRSQPVVAAPERCGATHLLFSQYAHVFVSGSDDDDDNWDAIRDGLQCKFVISPTLQSQSSSSSRRRVFYARRVRLGKV</sequence>
<dbReference type="Proteomes" id="UP000053989">
    <property type="component" value="Unassembled WGS sequence"/>
</dbReference>
<dbReference type="EMBL" id="KN822006">
    <property type="protein sequence ID" value="KIM69615.1"/>
    <property type="molecule type" value="Genomic_DNA"/>
</dbReference>
<dbReference type="InParanoid" id="A0A0C3EA84"/>
<feature type="region of interest" description="Disordered" evidence="1">
    <location>
        <begin position="1"/>
        <end position="26"/>
    </location>
</feature>
<gene>
    <name evidence="2" type="ORF">SCLCIDRAFT_717202</name>
</gene>
<feature type="compositionally biased region" description="Basic residues" evidence="1">
    <location>
        <begin position="13"/>
        <end position="22"/>
    </location>
</feature>
<evidence type="ECO:0000256" key="1">
    <source>
        <dbReference type="SAM" id="MobiDB-lite"/>
    </source>
</evidence>
<protein>
    <submittedName>
        <fullName evidence="2">Uncharacterized protein</fullName>
    </submittedName>
</protein>
<proteinExistence type="predicted"/>
<reference evidence="3" key="2">
    <citation type="submission" date="2015-01" db="EMBL/GenBank/DDBJ databases">
        <title>Evolutionary Origins and Diversification of the Mycorrhizal Mutualists.</title>
        <authorList>
            <consortium name="DOE Joint Genome Institute"/>
            <consortium name="Mycorrhizal Genomics Consortium"/>
            <person name="Kohler A."/>
            <person name="Kuo A."/>
            <person name="Nagy L.G."/>
            <person name="Floudas D."/>
            <person name="Copeland A."/>
            <person name="Barry K.W."/>
            <person name="Cichocki N."/>
            <person name="Veneault-Fourrey C."/>
            <person name="LaButti K."/>
            <person name="Lindquist E.A."/>
            <person name="Lipzen A."/>
            <person name="Lundell T."/>
            <person name="Morin E."/>
            <person name="Murat C."/>
            <person name="Riley R."/>
            <person name="Ohm R."/>
            <person name="Sun H."/>
            <person name="Tunlid A."/>
            <person name="Henrissat B."/>
            <person name="Grigoriev I.V."/>
            <person name="Hibbett D.S."/>
            <person name="Martin F."/>
        </authorList>
    </citation>
    <scope>NUCLEOTIDE SEQUENCE [LARGE SCALE GENOMIC DNA]</scope>
    <source>
        <strain evidence="3">Foug A</strain>
    </source>
</reference>
<name>A0A0C3EA84_9AGAM</name>
<accession>A0A0C3EA84</accession>
<dbReference type="HOGENOM" id="CLU_2347944_0_0_1"/>
<reference evidence="2 3" key="1">
    <citation type="submission" date="2014-04" db="EMBL/GenBank/DDBJ databases">
        <authorList>
            <consortium name="DOE Joint Genome Institute"/>
            <person name="Kuo A."/>
            <person name="Kohler A."/>
            <person name="Nagy L.G."/>
            <person name="Floudas D."/>
            <person name="Copeland A."/>
            <person name="Barry K.W."/>
            <person name="Cichocki N."/>
            <person name="Veneault-Fourrey C."/>
            <person name="LaButti K."/>
            <person name="Lindquist E.A."/>
            <person name="Lipzen A."/>
            <person name="Lundell T."/>
            <person name="Morin E."/>
            <person name="Murat C."/>
            <person name="Sun H."/>
            <person name="Tunlid A."/>
            <person name="Henrissat B."/>
            <person name="Grigoriev I.V."/>
            <person name="Hibbett D.S."/>
            <person name="Martin F."/>
            <person name="Nordberg H.P."/>
            <person name="Cantor M.N."/>
            <person name="Hua S.X."/>
        </authorList>
    </citation>
    <scope>NUCLEOTIDE SEQUENCE [LARGE SCALE GENOMIC DNA]</scope>
    <source>
        <strain evidence="2 3">Foug A</strain>
    </source>
</reference>
<organism evidence="2 3">
    <name type="scientific">Scleroderma citrinum Foug A</name>
    <dbReference type="NCBI Taxonomy" id="1036808"/>
    <lineage>
        <taxon>Eukaryota</taxon>
        <taxon>Fungi</taxon>
        <taxon>Dikarya</taxon>
        <taxon>Basidiomycota</taxon>
        <taxon>Agaricomycotina</taxon>
        <taxon>Agaricomycetes</taxon>
        <taxon>Agaricomycetidae</taxon>
        <taxon>Boletales</taxon>
        <taxon>Sclerodermatineae</taxon>
        <taxon>Sclerodermataceae</taxon>
        <taxon>Scleroderma</taxon>
    </lineage>
</organism>
<evidence type="ECO:0000313" key="3">
    <source>
        <dbReference type="Proteomes" id="UP000053989"/>
    </source>
</evidence>